<feature type="compositionally biased region" description="Basic residues" evidence="1">
    <location>
        <begin position="82"/>
        <end position="95"/>
    </location>
</feature>
<sequence>MEVLNHVTLQYLSCADPTEAEARKQRVLRGDASGLLEEIAASIIVAATEAAREIPEQGPSSSNYQSPPADSTIRALQPVKNPPKRTKRVPAKFRLARASSKVLRGANSRKRNISSAHQSTVRHQGALAR</sequence>
<comment type="caution">
    <text evidence="2">The sequence shown here is derived from an EMBL/GenBank/DDBJ whole genome shotgun (WGS) entry which is preliminary data.</text>
</comment>
<gene>
    <name evidence="2" type="ORF">F2Q70_00042325</name>
</gene>
<organism evidence="2">
    <name type="scientific">Brassica cretica</name>
    <name type="common">Mustard</name>
    <dbReference type="NCBI Taxonomy" id="69181"/>
    <lineage>
        <taxon>Eukaryota</taxon>
        <taxon>Viridiplantae</taxon>
        <taxon>Streptophyta</taxon>
        <taxon>Embryophyta</taxon>
        <taxon>Tracheophyta</taxon>
        <taxon>Spermatophyta</taxon>
        <taxon>Magnoliopsida</taxon>
        <taxon>eudicotyledons</taxon>
        <taxon>Gunneridae</taxon>
        <taxon>Pentapetalae</taxon>
        <taxon>rosids</taxon>
        <taxon>malvids</taxon>
        <taxon>Brassicales</taxon>
        <taxon>Brassicaceae</taxon>
        <taxon>Brassiceae</taxon>
        <taxon>Brassica</taxon>
    </lineage>
</organism>
<evidence type="ECO:0000256" key="1">
    <source>
        <dbReference type="SAM" id="MobiDB-lite"/>
    </source>
</evidence>
<reference evidence="2" key="1">
    <citation type="submission" date="2019-12" db="EMBL/GenBank/DDBJ databases">
        <title>Genome sequencing and annotation of Brassica cretica.</title>
        <authorList>
            <person name="Studholme D.J."/>
            <person name="Sarris P.F."/>
        </authorList>
    </citation>
    <scope>NUCLEOTIDE SEQUENCE</scope>
    <source>
        <strain evidence="2">PFS-102/07</strain>
        <tissue evidence="2">Leaf</tissue>
    </source>
</reference>
<dbReference type="EMBL" id="QGKY02000164">
    <property type="protein sequence ID" value="KAF2592795.1"/>
    <property type="molecule type" value="Genomic_DNA"/>
</dbReference>
<protein>
    <submittedName>
        <fullName evidence="2">Uncharacterized protein</fullName>
    </submittedName>
</protein>
<feature type="compositionally biased region" description="Polar residues" evidence="1">
    <location>
        <begin position="113"/>
        <end position="122"/>
    </location>
</feature>
<dbReference type="AlphaFoldDB" id="A0A8S9KED4"/>
<proteinExistence type="predicted"/>
<feature type="region of interest" description="Disordered" evidence="1">
    <location>
        <begin position="51"/>
        <end position="129"/>
    </location>
</feature>
<evidence type="ECO:0000313" key="2">
    <source>
        <dbReference type="EMBL" id="KAF2592795.1"/>
    </source>
</evidence>
<name>A0A8S9KED4_BRACR</name>
<accession>A0A8S9KED4</accession>
<feature type="compositionally biased region" description="Polar residues" evidence="1">
    <location>
        <begin position="58"/>
        <end position="69"/>
    </location>
</feature>